<dbReference type="eggNOG" id="COG1280">
    <property type="taxonomic scope" value="Bacteria"/>
</dbReference>
<keyword evidence="5 6" id="KW-0472">Membrane</keyword>
<keyword evidence="3 6" id="KW-0812">Transmembrane</keyword>
<accession>Q2SQT5</accession>
<dbReference type="InterPro" id="IPR001123">
    <property type="entry name" value="LeuE-type"/>
</dbReference>
<evidence type="ECO:0000256" key="4">
    <source>
        <dbReference type="ARBA" id="ARBA00022989"/>
    </source>
</evidence>
<dbReference type="AlphaFoldDB" id="Q2SQT5"/>
<feature type="transmembrane region" description="Helical" evidence="6">
    <location>
        <begin position="145"/>
        <end position="171"/>
    </location>
</feature>
<feature type="transmembrane region" description="Helical" evidence="6">
    <location>
        <begin position="72"/>
        <end position="91"/>
    </location>
</feature>
<evidence type="ECO:0000256" key="2">
    <source>
        <dbReference type="ARBA" id="ARBA00022475"/>
    </source>
</evidence>
<evidence type="ECO:0000313" key="7">
    <source>
        <dbReference type="EMBL" id="ABC26989.1"/>
    </source>
</evidence>
<evidence type="ECO:0000256" key="5">
    <source>
        <dbReference type="ARBA" id="ARBA00023136"/>
    </source>
</evidence>
<dbReference type="RefSeq" id="WP_011394066.1">
    <property type="nucleotide sequence ID" value="NC_007645.1"/>
</dbReference>
<keyword evidence="2" id="KW-1003">Cell membrane</keyword>
<gene>
    <name evidence="7" type="ordered locus">HCH_00068</name>
</gene>
<dbReference type="STRING" id="349521.HCH_00068"/>
<feature type="transmembrane region" description="Helical" evidence="6">
    <location>
        <begin position="111"/>
        <end position="133"/>
    </location>
</feature>
<feature type="transmembrane region" description="Helical" evidence="6">
    <location>
        <begin position="183"/>
        <end position="200"/>
    </location>
</feature>
<keyword evidence="4 6" id="KW-1133">Transmembrane helix</keyword>
<comment type="subcellular location">
    <subcellularLocation>
        <location evidence="1">Cell membrane</location>
        <topology evidence="1">Multi-pass membrane protein</topology>
    </subcellularLocation>
</comment>
<proteinExistence type="predicted"/>
<dbReference type="PANTHER" id="PTHR30086">
    <property type="entry name" value="ARGININE EXPORTER PROTEIN ARGO"/>
    <property type="match status" value="1"/>
</dbReference>
<sequence>MTLQTWLLFLAATAGLSFSPGPNGLLALTHGAVYGRARAVFTILGGVLGFLLLMMLSMFGVGALLQSSVTALTALQWLGGAYLVWLGIQQWRAPGLRLNPNGGSSHNNVMLFRQGALAALSNPKVLIFFAAFLPQFVDPQRPLSGQFATMALTFAVIEFSVEAMLALSAHHIGPKLQTHGERFNRFCGGLFILIGLALPLSR</sequence>
<evidence type="ECO:0000256" key="6">
    <source>
        <dbReference type="SAM" id="Phobius"/>
    </source>
</evidence>
<dbReference type="PANTHER" id="PTHR30086:SF20">
    <property type="entry name" value="ARGININE EXPORTER PROTEIN ARGO-RELATED"/>
    <property type="match status" value="1"/>
</dbReference>
<keyword evidence="8" id="KW-1185">Reference proteome</keyword>
<reference evidence="7 8" key="1">
    <citation type="journal article" date="2005" name="Nucleic Acids Res.">
        <title>Genomic blueprint of Hahella chejuensis, a marine microbe producing an algicidal agent.</title>
        <authorList>
            <person name="Jeong H."/>
            <person name="Yim J.H."/>
            <person name="Lee C."/>
            <person name="Choi S.-H."/>
            <person name="Park Y.K."/>
            <person name="Yoon S.H."/>
            <person name="Hur C.-G."/>
            <person name="Kang H.-Y."/>
            <person name="Kim D."/>
            <person name="Lee H.H."/>
            <person name="Park K.H."/>
            <person name="Park S.-H."/>
            <person name="Park H.-S."/>
            <person name="Lee H.K."/>
            <person name="Oh T.K."/>
            <person name="Kim J.F."/>
        </authorList>
    </citation>
    <scope>NUCLEOTIDE SEQUENCE [LARGE SCALE GENOMIC DNA]</scope>
    <source>
        <strain evidence="7 8">KCTC 2396</strain>
    </source>
</reference>
<dbReference type="GO" id="GO:0015171">
    <property type="term" value="F:amino acid transmembrane transporter activity"/>
    <property type="evidence" value="ECO:0007669"/>
    <property type="project" value="TreeGrafter"/>
</dbReference>
<feature type="transmembrane region" description="Helical" evidence="6">
    <location>
        <begin position="43"/>
        <end position="65"/>
    </location>
</feature>
<dbReference type="OrthoDB" id="9804822at2"/>
<dbReference type="Proteomes" id="UP000000238">
    <property type="component" value="Chromosome"/>
</dbReference>
<dbReference type="EMBL" id="CP000155">
    <property type="protein sequence ID" value="ABC26989.1"/>
    <property type="molecule type" value="Genomic_DNA"/>
</dbReference>
<evidence type="ECO:0000256" key="3">
    <source>
        <dbReference type="ARBA" id="ARBA00022692"/>
    </source>
</evidence>
<dbReference type="GO" id="GO:0005886">
    <property type="term" value="C:plasma membrane"/>
    <property type="evidence" value="ECO:0007669"/>
    <property type="project" value="UniProtKB-SubCell"/>
</dbReference>
<dbReference type="PIRSF" id="PIRSF006324">
    <property type="entry name" value="LeuE"/>
    <property type="match status" value="1"/>
</dbReference>
<evidence type="ECO:0000313" key="8">
    <source>
        <dbReference type="Proteomes" id="UP000000238"/>
    </source>
</evidence>
<organism evidence="7 8">
    <name type="scientific">Hahella chejuensis (strain KCTC 2396)</name>
    <dbReference type="NCBI Taxonomy" id="349521"/>
    <lineage>
        <taxon>Bacteria</taxon>
        <taxon>Pseudomonadati</taxon>
        <taxon>Pseudomonadota</taxon>
        <taxon>Gammaproteobacteria</taxon>
        <taxon>Oceanospirillales</taxon>
        <taxon>Hahellaceae</taxon>
        <taxon>Hahella</taxon>
    </lineage>
</organism>
<dbReference type="KEGG" id="hch:HCH_00068"/>
<evidence type="ECO:0000256" key="1">
    <source>
        <dbReference type="ARBA" id="ARBA00004651"/>
    </source>
</evidence>
<name>Q2SQT5_HAHCH</name>
<dbReference type="Pfam" id="PF01810">
    <property type="entry name" value="LysE"/>
    <property type="match status" value="1"/>
</dbReference>
<protein>
    <submittedName>
        <fullName evidence="7">Putative threonine efflux protein</fullName>
    </submittedName>
</protein>
<dbReference type="HOGENOM" id="CLU_079569_2_3_6"/>